<dbReference type="GO" id="GO:0000155">
    <property type="term" value="F:phosphorelay sensor kinase activity"/>
    <property type="evidence" value="ECO:0007669"/>
    <property type="project" value="TreeGrafter"/>
</dbReference>
<evidence type="ECO:0000256" key="2">
    <source>
        <dbReference type="ARBA" id="ARBA00012438"/>
    </source>
</evidence>
<name>A0A2K8T6U8_9NOSO</name>
<dbReference type="EC" id="2.7.13.3" evidence="2"/>
<proteinExistence type="predicted"/>
<organism evidence="8 9">
    <name type="scientific">Nostoc flagelliforme CCNUN1</name>
    <dbReference type="NCBI Taxonomy" id="2038116"/>
    <lineage>
        <taxon>Bacteria</taxon>
        <taxon>Bacillati</taxon>
        <taxon>Cyanobacteriota</taxon>
        <taxon>Cyanophyceae</taxon>
        <taxon>Nostocales</taxon>
        <taxon>Nostocaceae</taxon>
        <taxon>Nostoc</taxon>
    </lineage>
</organism>
<gene>
    <name evidence="8" type="ORF">COO91_09591</name>
</gene>
<dbReference type="InterPro" id="IPR050351">
    <property type="entry name" value="BphY/WalK/GraS-like"/>
</dbReference>
<dbReference type="GO" id="GO:0016036">
    <property type="term" value="P:cellular response to phosphate starvation"/>
    <property type="evidence" value="ECO:0007669"/>
    <property type="project" value="TreeGrafter"/>
</dbReference>
<evidence type="ECO:0000256" key="4">
    <source>
        <dbReference type="ARBA" id="ARBA00022679"/>
    </source>
</evidence>
<evidence type="ECO:0000313" key="9">
    <source>
        <dbReference type="Proteomes" id="UP000232003"/>
    </source>
</evidence>
<dbReference type="EMBL" id="CP024790">
    <property type="protein sequence ID" value="AUB43414.1"/>
    <property type="molecule type" value="Genomic_DNA"/>
</dbReference>
<evidence type="ECO:0000256" key="3">
    <source>
        <dbReference type="ARBA" id="ARBA00022553"/>
    </source>
</evidence>
<evidence type="ECO:0000259" key="7">
    <source>
        <dbReference type="PROSITE" id="PS50109"/>
    </source>
</evidence>
<dbReference type="SUPFAM" id="SSF55874">
    <property type="entry name" value="ATPase domain of HSP90 chaperone/DNA topoisomerase II/histidine kinase"/>
    <property type="match status" value="1"/>
</dbReference>
<feature type="domain" description="Histidine kinase" evidence="7">
    <location>
        <begin position="40"/>
        <end position="233"/>
    </location>
</feature>
<evidence type="ECO:0000256" key="6">
    <source>
        <dbReference type="ARBA" id="ARBA00023012"/>
    </source>
</evidence>
<dbReference type="Pfam" id="PF02518">
    <property type="entry name" value="HATPase_c"/>
    <property type="match status" value="1"/>
</dbReference>
<dbReference type="SMART" id="SM00387">
    <property type="entry name" value="HATPase_c"/>
    <property type="match status" value="1"/>
</dbReference>
<keyword evidence="4" id="KW-0808">Transferase</keyword>
<evidence type="ECO:0000256" key="1">
    <source>
        <dbReference type="ARBA" id="ARBA00000085"/>
    </source>
</evidence>
<keyword evidence="6" id="KW-0902">Two-component regulatory system</keyword>
<keyword evidence="9" id="KW-1185">Reference proteome</keyword>
<keyword evidence="8" id="KW-0614">Plasmid</keyword>
<dbReference type="CDD" id="cd00075">
    <property type="entry name" value="HATPase"/>
    <property type="match status" value="1"/>
</dbReference>
<dbReference type="InterPro" id="IPR036890">
    <property type="entry name" value="HATPase_C_sf"/>
</dbReference>
<reference evidence="8 9" key="1">
    <citation type="submission" date="2017-11" db="EMBL/GenBank/DDBJ databases">
        <title>Complete genome of a free-living desiccation-tolerant cyanobacterium and its photosynthetic adaptation to extreme terrestrial habitat.</title>
        <authorList>
            <person name="Shang J."/>
        </authorList>
    </citation>
    <scope>NUCLEOTIDE SEQUENCE [LARGE SCALE GENOMIC DNA]</scope>
    <source>
        <strain evidence="8 9">CCNUN1</strain>
        <plasmid evidence="9">pnfsy05</plasmid>
    </source>
</reference>
<dbReference type="GO" id="GO:0005886">
    <property type="term" value="C:plasma membrane"/>
    <property type="evidence" value="ECO:0007669"/>
    <property type="project" value="TreeGrafter"/>
</dbReference>
<sequence>MSQEKFINKINISTLLHDVSNAVVNESVVLKQMMDGEYGSTLQEIKTILISLWQTNNQVIQSIERYQSHQSRDRVIGLNPSLINEFDFSDLLNNLYQEYTPKVINRGLRLHYETCTEYPHGTRVKGDAIHLYRMCSNLLQNALSYTETGDIFLRLLNQGDDLVVLIEDTGVGIEPEDLANIFLPFYRGTISSPGSGLGLYIAMMVAYSHGLKLSVDSVVGKGTIFTIKFPYKVNNSYGVDGTIPKKPRLTHALPGRH</sequence>
<comment type="catalytic activity">
    <reaction evidence="1">
        <text>ATP + protein L-histidine = ADP + protein N-phospho-L-histidine.</text>
        <dbReference type="EC" id="2.7.13.3"/>
    </reaction>
</comment>
<evidence type="ECO:0000313" key="8">
    <source>
        <dbReference type="EMBL" id="AUB43414.1"/>
    </source>
</evidence>
<protein>
    <recommendedName>
        <fullName evidence="2">histidine kinase</fullName>
        <ecNumber evidence="2">2.7.13.3</ecNumber>
    </recommendedName>
</protein>
<dbReference type="Proteomes" id="UP000232003">
    <property type="component" value="Plasmid pNFSY05"/>
</dbReference>
<dbReference type="InterPro" id="IPR005467">
    <property type="entry name" value="His_kinase_dom"/>
</dbReference>
<geneLocation type="plasmid" evidence="9">
    <name>pnfsy05</name>
</geneLocation>
<evidence type="ECO:0000256" key="5">
    <source>
        <dbReference type="ARBA" id="ARBA00022777"/>
    </source>
</evidence>
<dbReference type="InterPro" id="IPR003594">
    <property type="entry name" value="HATPase_dom"/>
</dbReference>
<dbReference type="PRINTS" id="PR00344">
    <property type="entry name" value="BCTRLSENSOR"/>
</dbReference>
<dbReference type="AlphaFoldDB" id="A0A2K8T6U8"/>
<dbReference type="OrthoDB" id="9815750at2"/>
<accession>A0A2K8T6U8</accession>
<dbReference type="Gene3D" id="3.30.565.10">
    <property type="entry name" value="Histidine kinase-like ATPase, C-terminal domain"/>
    <property type="match status" value="1"/>
</dbReference>
<dbReference type="RefSeq" id="WP_100903558.1">
    <property type="nucleotide sequence ID" value="NZ_CAWNNC010000006.1"/>
</dbReference>
<dbReference type="PROSITE" id="PS50109">
    <property type="entry name" value="HIS_KIN"/>
    <property type="match status" value="1"/>
</dbReference>
<dbReference type="InterPro" id="IPR004358">
    <property type="entry name" value="Sig_transdc_His_kin-like_C"/>
</dbReference>
<keyword evidence="5 8" id="KW-0418">Kinase</keyword>
<dbReference type="GO" id="GO:0004721">
    <property type="term" value="F:phosphoprotein phosphatase activity"/>
    <property type="evidence" value="ECO:0007669"/>
    <property type="project" value="TreeGrafter"/>
</dbReference>
<dbReference type="PANTHER" id="PTHR45453">
    <property type="entry name" value="PHOSPHATE REGULON SENSOR PROTEIN PHOR"/>
    <property type="match status" value="1"/>
</dbReference>
<dbReference type="PANTHER" id="PTHR45453:SF1">
    <property type="entry name" value="PHOSPHATE REGULON SENSOR PROTEIN PHOR"/>
    <property type="match status" value="1"/>
</dbReference>
<dbReference type="KEGG" id="nfl:COO91_09591"/>
<keyword evidence="3" id="KW-0597">Phosphoprotein</keyword>